<proteinExistence type="inferred from homology"/>
<dbReference type="PANTHER" id="PTHR30026">
    <property type="entry name" value="OUTER MEMBRANE PROTEIN TOLC"/>
    <property type="match status" value="1"/>
</dbReference>
<dbReference type="SUPFAM" id="SSF56954">
    <property type="entry name" value="Outer membrane efflux proteins (OEP)"/>
    <property type="match status" value="1"/>
</dbReference>
<evidence type="ECO:0000256" key="4">
    <source>
        <dbReference type="ARBA" id="ARBA00022452"/>
    </source>
</evidence>
<dbReference type="GO" id="GO:0015562">
    <property type="term" value="F:efflux transmembrane transporter activity"/>
    <property type="evidence" value="ECO:0007669"/>
    <property type="project" value="InterPro"/>
</dbReference>
<dbReference type="Gene3D" id="1.20.1600.10">
    <property type="entry name" value="Outer membrane efflux proteins (OEP)"/>
    <property type="match status" value="1"/>
</dbReference>
<evidence type="ECO:0000256" key="5">
    <source>
        <dbReference type="ARBA" id="ARBA00022692"/>
    </source>
</evidence>
<dbReference type="AlphaFoldDB" id="A0A378RIH4"/>
<keyword evidence="5" id="KW-0812">Transmembrane</keyword>
<evidence type="ECO:0000256" key="6">
    <source>
        <dbReference type="ARBA" id="ARBA00023136"/>
    </source>
</evidence>
<accession>A0A378RIH4</accession>
<keyword evidence="8" id="KW-0732">Signal</keyword>
<evidence type="ECO:0000313" key="10">
    <source>
        <dbReference type="Proteomes" id="UP000255024"/>
    </source>
</evidence>
<dbReference type="GO" id="GO:0015288">
    <property type="term" value="F:porin activity"/>
    <property type="evidence" value="ECO:0007669"/>
    <property type="project" value="TreeGrafter"/>
</dbReference>
<keyword evidence="7" id="KW-0998">Cell outer membrane</keyword>
<evidence type="ECO:0000313" key="9">
    <source>
        <dbReference type="EMBL" id="STZ26765.1"/>
    </source>
</evidence>
<name>A0A378RIH4_MYROD</name>
<dbReference type="PANTHER" id="PTHR30026:SF23">
    <property type="entry name" value="TO APRF-PUTATIVE OUTER MEMBRANE EFFLUX PROTEIN OR SECRETED ALKALINE PHOSPHATASE-RELATED"/>
    <property type="match status" value="1"/>
</dbReference>
<reference evidence="9 10" key="1">
    <citation type="submission" date="2018-06" db="EMBL/GenBank/DDBJ databases">
        <authorList>
            <consortium name="Pathogen Informatics"/>
            <person name="Doyle S."/>
        </authorList>
    </citation>
    <scope>NUCLEOTIDE SEQUENCE [LARGE SCALE GENOMIC DNA]</scope>
    <source>
        <strain evidence="9 10">NCTC11179</strain>
    </source>
</reference>
<dbReference type="EMBL" id="UGQL01000001">
    <property type="protein sequence ID" value="STZ26765.1"/>
    <property type="molecule type" value="Genomic_DNA"/>
</dbReference>
<dbReference type="RefSeq" id="WP_115089842.1">
    <property type="nucleotide sequence ID" value="NZ_CP068107.1"/>
</dbReference>
<protein>
    <submittedName>
        <fullName evidence="9">Type I secretion outer membrane protein, TolC family</fullName>
    </submittedName>
</protein>
<sequence length="442" mass="50931">MKQSRNILLLFFLLANYHFLFSQEAAQSAATFDLQKVWQYTEDNYKKLAIIRLHAQDKQENIRQTQSSRLPTVQLEGSYGKRSDLSLYEDGFLHQPTVIPIRSTQYSTSLSTDLVLYQGNQKNRQLQIQKVELASIETQLQQTTAEAKIESTKLFYALVLHLNYQELVEKEIAQDEKQLKDILSLYENGTILKSDVLRAEVTLSNHNMLLKEIENNLVVVTQQLNLMMGRKDTDALIPHYADLDQLPTLVSYEEHLNQALLGAYSIQLANQEIEKGALTLKQISSSVLPKLSLFADYGLNYPQNKTYPYAQALYHIGQVGLKLNIPISNLYHTKHQKNSQQIVMLQQQVEKEQQQDQIKNELQTYVVKYQESLDRIALAEKTIRQTTETLRIIRNSYFNQQALLIDLLDAETQVLQARFTLTSAKINAKIEYYQIQKITGIL</sequence>
<evidence type="ECO:0000256" key="8">
    <source>
        <dbReference type="SAM" id="SignalP"/>
    </source>
</evidence>
<dbReference type="GO" id="GO:0009279">
    <property type="term" value="C:cell outer membrane"/>
    <property type="evidence" value="ECO:0007669"/>
    <property type="project" value="UniProtKB-SubCell"/>
</dbReference>
<keyword evidence="3" id="KW-0813">Transport</keyword>
<keyword evidence="4" id="KW-1134">Transmembrane beta strand</keyword>
<dbReference type="Proteomes" id="UP000255024">
    <property type="component" value="Unassembled WGS sequence"/>
</dbReference>
<dbReference type="GO" id="GO:1990281">
    <property type="term" value="C:efflux pump complex"/>
    <property type="evidence" value="ECO:0007669"/>
    <property type="project" value="TreeGrafter"/>
</dbReference>
<comment type="subcellular location">
    <subcellularLocation>
        <location evidence="1">Cell outer membrane</location>
    </subcellularLocation>
</comment>
<feature type="signal peptide" evidence="8">
    <location>
        <begin position="1"/>
        <end position="22"/>
    </location>
</feature>
<comment type="similarity">
    <text evidence="2">Belongs to the outer membrane factor (OMF) (TC 1.B.17) family.</text>
</comment>
<feature type="chain" id="PRO_5016640648" evidence="8">
    <location>
        <begin position="23"/>
        <end position="442"/>
    </location>
</feature>
<dbReference type="InterPro" id="IPR003423">
    <property type="entry name" value="OMP_efflux"/>
</dbReference>
<evidence type="ECO:0000256" key="7">
    <source>
        <dbReference type="ARBA" id="ARBA00023237"/>
    </source>
</evidence>
<dbReference type="InterPro" id="IPR051906">
    <property type="entry name" value="TolC-like"/>
</dbReference>
<gene>
    <name evidence="9" type="ORF">NCTC11179_00288</name>
</gene>
<evidence type="ECO:0000256" key="2">
    <source>
        <dbReference type="ARBA" id="ARBA00007613"/>
    </source>
</evidence>
<keyword evidence="10" id="KW-1185">Reference proteome</keyword>
<evidence type="ECO:0000256" key="3">
    <source>
        <dbReference type="ARBA" id="ARBA00022448"/>
    </source>
</evidence>
<organism evidence="9 10">
    <name type="scientific">Myroides odoratus</name>
    <name type="common">Flavobacterium odoratum</name>
    <dbReference type="NCBI Taxonomy" id="256"/>
    <lineage>
        <taxon>Bacteria</taxon>
        <taxon>Pseudomonadati</taxon>
        <taxon>Bacteroidota</taxon>
        <taxon>Flavobacteriia</taxon>
        <taxon>Flavobacteriales</taxon>
        <taxon>Flavobacteriaceae</taxon>
        <taxon>Myroides</taxon>
    </lineage>
</organism>
<keyword evidence="6" id="KW-0472">Membrane</keyword>
<evidence type="ECO:0000256" key="1">
    <source>
        <dbReference type="ARBA" id="ARBA00004442"/>
    </source>
</evidence>
<dbReference type="Pfam" id="PF02321">
    <property type="entry name" value="OEP"/>
    <property type="match status" value="2"/>
</dbReference>